<sequence>MVNRANELTDIVQAIALHSFEAGSLRATAILRGEPEPEKVKQLHKLVSQLSLAMLSYYNEQYAEDTQLGIDYLSGKGIFSTAEQAQKRYGKPLSAS</sequence>
<gene>
    <name evidence="1" type="ORF">SEA_TRINA_240</name>
</gene>
<dbReference type="EMBL" id="MF668286">
    <property type="protein sequence ID" value="ASZ75019.1"/>
    <property type="molecule type" value="Genomic_DNA"/>
</dbReference>
<evidence type="ECO:0000313" key="2">
    <source>
        <dbReference type="Proteomes" id="UP000231419"/>
    </source>
</evidence>
<dbReference type="Proteomes" id="UP000231419">
    <property type="component" value="Segment"/>
</dbReference>
<protein>
    <submittedName>
        <fullName evidence="1">Uncharacterized protein</fullName>
    </submittedName>
</protein>
<accession>A0A2D0ZN60</accession>
<organism evidence="1 2">
    <name type="scientific">Rhodococcus phage Trina</name>
    <dbReference type="NCBI Taxonomy" id="2027905"/>
    <lineage>
        <taxon>Viruses</taxon>
        <taxon>Duplodnaviria</taxon>
        <taxon>Heunggongvirae</taxon>
        <taxon>Uroviricota</taxon>
        <taxon>Caudoviricetes</taxon>
        <taxon>Trinavirus</taxon>
        <taxon>Trinavirus trina</taxon>
    </lineage>
</organism>
<keyword evidence="2" id="KW-1185">Reference proteome</keyword>
<evidence type="ECO:0000313" key="1">
    <source>
        <dbReference type="EMBL" id="ASZ75019.1"/>
    </source>
</evidence>
<name>A0A2D0ZN60_9CAUD</name>
<proteinExistence type="predicted"/>
<reference evidence="2" key="1">
    <citation type="submission" date="2017-08" db="EMBL/GenBank/DDBJ databases">
        <authorList>
            <person name="de Groot N.N."/>
        </authorList>
    </citation>
    <scope>NUCLEOTIDE SEQUENCE [LARGE SCALE GENOMIC DNA]</scope>
</reference>